<sequence length="62" mass="7244">MKHATHNRDADLQAEHDFLLRWRRTSSRDTAGMLRASLLRRTNPDLVKKVEMEKEPVLTSVD</sequence>
<dbReference type="EMBL" id="WOSY01000007">
    <property type="protein sequence ID" value="NHN88666.1"/>
    <property type="molecule type" value="Genomic_DNA"/>
</dbReference>
<gene>
    <name evidence="1" type="ORF">GOB81_08490</name>
</gene>
<name>A0ABX0JYW6_9PROT</name>
<dbReference type="Proteomes" id="UP000631653">
    <property type="component" value="Unassembled WGS sequence"/>
</dbReference>
<keyword evidence="2" id="KW-1185">Reference proteome</keyword>
<evidence type="ECO:0000313" key="1">
    <source>
        <dbReference type="EMBL" id="NHN88666.1"/>
    </source>
</evidence>
<accession>A0ABX0JYW6</accession>
<reference evidence="1 2" key="1">
    <citation type="journal article" date="2020" name="Int. J. Syst. Evol. Microbiol.">
        <title>Novel acetic acid bacteria from cider fermentations: Acetobacter conturbans sp. nov. and Acetobacter fallax sp. nov.</title>
        <authorList>
            <person name="Sombolestani A.S."/>
            <person name="Cleenwerck I."/>
            <person name="Cnockaert M."/>
            <person name="Borremans W."/>
            <person name="Wieme A.D."/>
            <person name="De Vuyst L."/>
            <person name="Vandamme P."/>
        </authorList>
    </citation>
    <scope>NUCLEOTIDE SEQUENCE [LARGE SCALE GENOMIC DNA]</scope>
    <source>
        <strain evidence="1 2">LMG 1627</strain>
    </source>
</reference>
<evidence type="ECO:0000313" key="2">
    <source>
        <dbReference type="Proteomes" id="UP000631653"/>
    </source>
</evidence>
<protein>
    <submittedName>
        <fullName evidence="1">Uncharacterized protein</fullName>
    </submittedName>
</protein>
<organism evidence="1 2">
    <name type="scientific">Acetobacter conturbans</name>
    <dbReference type="NCBI Taxonomy" id="1737472"/>
    <lineage>
        <taxon>Bacteria</taxon>
        <taxon>Pseudomonadati</taxon>
        <taxon>Pseudomonadota</taxon>
        <taxon>Alphaproteobacteria</taxon>
        <taxon>Acetobacterales</taxon>
        <taxon>Acetobacteraceae</taxon>
        <taxon>Acetobacter</taxon>
    </lineage>
</organism>
<dbReference type="RefSeq" id="WP_173569997.1">
    <property type="nucleotide sequence ID" value="NZ_WOSY01000007.1"/>
</dbReference>
<comment type="caution">
    <text evidence="1">The sequence shown here is derived from an EMBL/GenBank/DDBJ whole genome shotgun (WGS) entry which is preliminary data.</text>
</comment>
<proteinExistence type="predicted"/>